<name>A0A4U0Y427_9PEZI</name>
<accession>A0A4U0Y427</accession>
<feature type="compositionally biased region" description="Basic residues" evidence="1">
    <location>
        <begin position="351"/>
        <end position="360"/>
    </location>
</feature>
<organism evidence="2 3">
    <name type="scientific">Friedmanniomyces simplex</name>
    <dbReference type="NCBI Taxonomy" id="329884"/>
    <lineage>
        <taxon>Eukaryota</taxon>
        <taxon>Fungi</taxon>
        <taxon>Dikarya</taxon>
        <taxon>Ascomycota</taxon>
        <taxon>Pezizomycotina</taxon>
        <taxon>Dothideomycetes</taxon>
        <taxon>Dothideomycetidae</taxon>
        <taxon>Mycosphaerellales</taxon>
        <taxon>Teratosphaeriaceae</taxon>
        <taxon>Friedmanniomyces</taxon>
    </lineage>
</organism>
<gene>
    <name evidence="2" type="ORF">B0A55_00243</name>
</gene>
<feature type="compositionally biased region" description="Low complexity" evidence="1">
    <location>
        <begin position="264"/>
        <end position="275"/>
    </location>
</feature>
<dbReference type="Proteomes" id="UP000309340">
    <property type="component" value="Unassembled WGS sequence"/>
</dbReference>
<dbReference type="AlphaFoldDB" id="A0A4U0Y427"/>
<feature type="compositionally biased region" description="Gly residues" evidence="1">
    <location>
        <begin position="9"/>
        <end position="48"/>
    </location>
</feature>
<feature type="compositionally biased region" description="Basic and acidic residues" evidence="1">
    <location>
        <begin position="501"/>
        <end position="521"/>
    </location>
</feature>
<protein>
    <submittedName>
        <fullName evidence="2">Uncharacterized protein</fullName>
    </submittedName>
</protein>
<sequence length="568" mass="59114">MRRILEMSGGLGAVGDGLGDGVEGAGCGGRDGGGVEGFGSGGSGGWGIAGLEYGLQREEEGEDRVHREKEEGGDVDKEQEGEVDVDKAAEGEEEAVAQFSDDNTQVAGTDDDEHAEDDNDHVSPRESHREKEKEKEEKDDSIPLDLGPSIPRDNDDDSLPTSSRTLLVDERDGPGGGRGSRADDERSVASSGLREMGRRGRRYAFGAACVEDLESEGEGVDGGAAVGGSGEGADAGPPSDGAGGGGSARVSAKVGGGPDDGPDDGSSNGADAGPSAGRGLGARAGPSDGLSAVPSVLETVRQLQNLDYTSSSGSSGAAASVHREIPTRTHNLGLSRFGVNARAATEGGPRRPFRGLRHRPGIADFSGPLENLAARSQSIDLDDSIPTPDTGILAEVNGSPSDENLENLEPLSLQRTGSSKYRPKSKGKESVHDDPEEVHDETVATASAEPTGPISPQREQRQPVGHQPESSRDALANAAAEPTSPQSQPSPLPRRTHIRGGPRDNGARDPGHWSLDPRHDSTTNTAAEEATRMTIEWLQNSDAEGSSPVDRHGAPKQDWEVRLRNPLP</sequence>
<feature type="compositionally biased region" description="Low complexity" evidence="1">
    <location>
        <begin position="310"/>
        <end position="320"/>
    </location>
</feature>
<dbReference type="EMBL" id="NAJQ01000001">
    <property type="protein sequence ID" value="TKA83941.1"/>
    <property type="molecule type" value="Genomic_DNA"/>
</dbReference>
<reference evidence="2 3" key="1">
    <citation type="submission" date="2017-03" db="EMBL/GenBank/DDBJ databases">
        <title>Genomes of endolithic fungi from Antarctica.</title>
        <authorList>
            <person name="Coleine C."/>
            <person name="Masonjones S."/>
            <person name="Stajich J.E."/>
        </authorList>
    </citation>
    <scope>NUCLEOTIDE SEQUENCE [LARGE SCALE GENOMIC DNA]</scope>
    <source>
        <strain evidence="2 3">CCFEE 5184</strain>
    </source>
</reference>
<feature type="compositionally biased region" description="Acidic residues" evidence="1">
    <location>
        <begin position="109"/>
        <end position="119"/>
    </location>
</feature>
<feature type="compositionally biased region" description="Gly residues" evidence="1">
    <location>
        <begin position="220"/>
        <end position="233"/>
    </location>
</feature>
<evidence type="ECO:0000313" key="3">
    <source>
        <dbReference type="Proteomes" id="UP000309340"/>
    </source>
</evidence>
<feature type="region of interest" description="Disordered" evidence="1">
    <location>
        <begin position="340"/>
        <end position="568"/>
    </location>
</feature>
<feature type="region of interest" description="Disordered" evidence="1">
    <location>
        <begin position="1"/>
        <end position="202"/>
    </location>
</feature>
<evidence type="ECO:0000313" key="2">
    <source>
        <dbReference type="EMBL" id="TKA83941.1"/>
    </source>
</evidence>
<feature type="compositionally biased region" description="Basic and acidic residues" evidence="1">
    <location>
        <begin position="120"/>
        <end position="141"/>
    </location>
</feature>
<feature type="compositionally biased region" description="Basic and acidic residues" evidence="1">
    <location>
        <begin position="55"/>
        <end position="90"/>
    </location>
</feature>
<keyword evidence="3" id="KW-1185">Reference proteome</keyword>
<comment type="caution">
    <text evidence="2">The sequence shown here is derived from an EMBL/GenBank/DDBJ whole genome shotgun (WGS) entry which is preliminary data.</text>
</comment>
<dbReference type="OrthoDB" id="3927077at2759"/>
<feature type="region of interest" description="Disordered" evidence="1">
    <location>
        <begin position="216"/>
        <end position="296"/>
    </location>
</feature>
<feature type="compositionally biased region" description="Basic and acidic residues" evidence="1">
    <location>
        <begin position="549"/>
        <end position="568"/>
    </location>
</feature>
<feature type="region of interest" description="Disordered" evidence="1">
    <location>
        <begin position="308"/>
        <end position="327"/>
    </location>
</feature>
<proteinExistence type="predicted"/>
<evidence type="ECO:0000256" key="1">
    <source>
        <dbReference type="SAM" id="MobiDB-lite"/>
    </source>
</evidence>